<keyword evidence="2" id="KW-0472">Membrane</keyword>
<keyword evidence="4" id="KW-1185">Reference proteome</keyword>
<proteinExistence type="predicted"/>
<evidence type="ECO:0000256" key="2">
    <source>
        <dbReference type="SAM" id="Phobius"/>
    </source>
</evidence>
<protein>
    <submittedName>
        <fullName evidence="3">Uncharacterized protein</fullName>
    </submittedName>
</protein>
<evidence type="ECO:0000313" key="3">
    <source>
        <dbReference type="EMBL" id="KAF5347359.1"/>
    </source>
</evidence>
<evidence type="ECO:0000256" key="1">
    <source>
        <dbReference type="SAM" id="MobiDB-lite"/>
    </source>
</evidence>
<reference evidence="3 4" key="1">
    <citation type="journal article" date="2020" name="ISME J.">
        <title>Uncovering the hidden diversity of litter-decomposition mechanisms in mushroom-forming fungi.</title>
        <authorList>
            <person name="Floudas D."/>
            <person name="Bentzer J."/>
            <person name="Ahren D."/>
            <person name="Johansson T."/>
            <person name="Persson P."/>
            <person name="Tunlid A."/>
        </authorList>
    </citation>
    <scope>NUCLEOTIDE SEQUENCE [LARGE SCALE GENOMIC DNA]</scope>
    <source>
        <strain evidence="3 4">CBS 146.42</strain>
    </source>
</reference>
<feature type="transmembrane region" description="Helical" evidence="2">
    <location>
        <begin position="520"/>
        <end position="540"/>
    </location>
</feature>
<organism evidence="3 4">
    <name type="scientific">Leucocoprinus leucothites</name>
    <dbReference type="NCBI Taxonomy" id="201217"/>
    <lineage>
        <taxon>Eukaryota</taxon>
        <taxon>Fungi</taxon>
        <taxon>Dikarya</taxon>
        <taxon>Basidiomycota</taxon>
        <taxon>Agaricomycotina</taxon>
        <taxon>Agaricomycetes</taxon>
        <taxon>Agaricomycetidae</taxon>
        <taxon>Agaricales</taxon>
        <taxon>Agaricineae</taxon>
        <taxon>Agaricaceae</taxon>
        <taxon>Leucocoprinus</taxon>
    </lineage>
</organism>
<accession>A0A8H5CSR7</accession>
<feature type="transmembrane region" description="Helical" evidence="2">
    <location>
        <begin position="29"/>
        <end position="49"/>
    </location>
</feature>
<gene>
    <name evidence="3" type="ORF">D9756_009885</name>
</gene>
<dbReference type="Proteomes" id="UP000559027">
    <property type="component" value="Unassembled WGS sequence"/>
</dbReference>
<dbReference type="OrthoDB" id="10363702at2759"/>
<feature type="region of interest" description="Disordered" evidence="1">
    <location>
        <begin position="1"/>
        <end position="22"/>
    </location>
</feature>
<dbReference type="EMBL" id="JAACJO010000026">
    <property type="protein sequence ID" value="KAF5347359.1"/>
    <property type="molecule type" value="Genomic_DNA"/>
</dbReference>
<keyword evidence="2" id="KW-1133">Transmembrane helix</keyword>
<dbReference type="AlphaFoldDB" id="A0A8H5CSR7"/>
<keyword evidence="2" id="KW-0812">Transmembrane</keyword>
<name>A0A8H5CSR7_9AGAR</name>
<sequence>MVRDSDSIPLLSRPATVPSRPSSTPILNNYARCALFFIVEAAFLVLAAYLQANTIPLPYRLPVLTSLSITSLVKGAVIAVFNMWHAVAVAFASTILNDAYSREWTVRQNARKVASAKISKDSIDSVSIITSGELDRLTYLKSNHAIASRTFKLAFIASTCLGSLLHAGTSAIVVDNGKETRPITAGGLLLGTSQLKQTGLYPNPQTHASQSGSIEYKSDIISFNHSCQWHAPQFDNVSPVGGKVTIGGEDFDFRLFKSPPNGSTPGMFNVPIRRSPTHSPTSASSAFLLFGGNSSYPLNSDPITGDTSTPLNVIGTRAPGNTIDLSGLPTVHNASWFNFSAGRFRTTDGHSFLTLRAPLATALMCDARPKLTAGTVTLTSNLLTVESSGRIPRVENLNDSDIPRYFSLALDGLSSPDSNAYVRVPDPLGGSDPLFVDVTPLASFLILSQVRGGSWVNESNTPLPLDQIGRNMDALVLSASKAQRVDGSGYSGLDVPRGSGPMNLDATGPIPVQVLTSNPVWFAIAALNALMTFCLCLYITRRIDDDDGIFPPFDLAHVNPSLL</sequence>
<evidence type="ECO:0000313" key="4">
    <source>
        <dbReference type="Proteomes" id="UP000559027"/>
    </source>
</evidence>
<comment type="caution">
    <text evidence="3">The sequence shown here is derived from an EMBL/GenBank/DDBJ whole genome shotgun (WGS) entry which is preliminary data.</text>
</comment>